<dbReference type="EMBL" id="JAAKZV010000076">
    <property type="protein sequence ID" value="NGN65897.1"/>
    <property type="molecule type" value="Genomic_DNA"/>
</dbReference>
<dbReference type="Gene3D" id="3.30.530.20">
    <property type="match status" value="1"/>
</dbReference>
<dbReference type="Pfam" id="PF10604">
    <property type="entry name" value="Polyketide_cyc2"/>
    <property type="match status" value="1"/>
</dbReference>
<comment type="caution">
    <text evidence="1">The sequence shown here is derived from an EMBL/GenBank/DDBJ whole genome shotgun (WGS) entry which is preliminary data.</text>
</comment>
<dbReference type="RefSeq" id="WP_165238764.1">
    <property type="nucleotide sequence ID" value="NZ_JAAKZV010000076.1"/>
</dbReference>
<accession>A0A6G4U3M8</accession>
<reference evidence="1 2" key="1">
    <citation type="submission" date="2020-02" db="EMBL/GenBank/DDBJ databases">
        <title>Whole-genome analyses of novel actinobacteria.</title>
        <authorList>
            <person name="Sahin N."/>
        </authorList>
    </citation>
    <scope>NUCLEOTIDE SEQUENCE [LARGE SCALE GENOMIC DNA]</scope>
    <source>
        <strain evidence="1 2">A7024</strain>
    </source>
</reference>
<name>A0A6G4U3M8_9ACTN</name>
<dbReference type="InterPro" id="IPR019587">
    <property type="entry name" value="Polyketide_cyclase/dehydratase"/>
</dbReference>
<organism evidence="1 2">
    <name type="scientific">Streptomyces coryli</name>
    <dbReference type="NCBI Taxonomy" id="1128680"/>
    <lineage>
        <taxon>Bacteria</taxon>
        <taxon>Bacillati</taxon>
        <taxon>Actinomycetota</taxon>
        <taxon>Actinomycetes</taxon>
        <taxon>Kitasatosporales</taxon>
        <taxon>Streptomycetaceae</taxon>
        <taxon>Streptomyces</taxon>
    </lineage>
</organism>
<proteinExistence type="predicted"/>
<dbReference type="Proteomes" id="UP000481583">
    <property type="component" value="Unassembled WGS sequence"/>
</dbReference>
<sequence>MARLLRPVPLGFADEAPVRMVFTRHLTAPPHAVYEALAEDTPGWSRWFAAVSRAQSFEGGRRVRLKGGIRFTETVLAAKPDERYAYRVEQTNAPGLTALLEDWRLSPTPGGTRVDWVWAADGPAPVRALIGLARPGLNRAFGQAMRALDERLSKASGQ</sequence>
<dbReference type="InterPro" id="IPR023393">
    <property type="entry name" value="START-like_dom_sf"/>
</dbReference>
<evidence type="ECO:0000313" key="2">
    <source>
        <dbReference type="Proteomes" id="UP000481583"/>
    </source>
</evidence>
<dbReference type="AlphaFoldDB" id="A0A6G4U3M8"/>
<dbReference type="SUPFAM" id="SSF55961">
    <property type="entry name" value="Bet v1-like"/>
    <property type="match status" value="1"/>
</dbReference>
<evidence type="ECO:0000313" key="1">
    <source>
        <dbReference type="EMBL" id="NGN65897.1"/>
    </source>
</evidence>
<protein>
    <submittedName>
        <fullName evidence="1">SRPBCC family protein</fullName>
    </submittedName>
</protein>
<gene>
    <name evidence="1" type="ORF">G5C51_18600</name>
</gene>
<keyword evidence="2" id="KW-1185">Reference proteome</keyword>
<dbReference type="CDD" id="cd07821">
    <property type="entry name" value="PYR_PYL_RCAR_like"/>
    <property type="match status" value="1"/>
</dbReference>